<dbReference type="GeneID" id="92959860"/>
<proteinExistence type="predicted"/>
<evidence type="ECO:0000259" key="1">
    <source>
        <dbReference type="Pfam" id="PF05685"/>
    </source>
</evidence>
<protein>
    <recommendedName>
        <fullName evidence="1">Putative restriction endonuclease domain-containing protein</fullName>
    </recommendedName>
</protein>
<dbReference type="KEGG" id="bthv:CQJ30_03860"/>
<evidence type="ECO:0000313" key="2">
    <source>
        <dbReference type="EMBL" id="CEE00567.1"/>
    </source>
</evidence>
<name>A0A090ISB1_9BACI</name>
<evidence type="ECO:0000313" key="5">
    <source>
        <dbReference type="Proteomes" id="UP000040576"/>
    </source>
</evidence>
<dbReference type="EMBL" id="CCRF01000025">
    <property type="protein sequence ID" value="CEE00567.1"/>
    <property type="molecule type" value="Genomic_DNA"/>
</dbReference>
<dbReference type="Proteomes" id="UP000040576">
    <property type="component" value="Unassembled WGS sequence"/>
</dbReference>
<dbReference type="Gene3D" id="3.90.1570.10">
    <property type="entry name" value="tt1808, chain A"/>
    <property type="match status" value="1"/>
</dbReference>
<dbReference type="EMBL" id="JXLU01000123">
    <property type="protein sequence ID" value="KIO71553.1"/>
    <property type="molecule type" value="Genomic_DNA"/>
</dbReference>
<reference evidence="3 4" key="2">
    <citation type="submission" date="2015-01" db="EMBL/GenBank/DDBJ databases">
        <title>Draft Genome Sequences of Four Bacillus thermoamylovorans Strains, Isolated From Food Products.</title>
        <authorList>
            <person name="Krawcyk A.O."/>
            <person name="Berendsen E.M."/>
            <person name="Eijlander R.T."/>
            <person name="de Jong A."/>
            <person name="Wells-Bennik M."/>
            <person name="Kuipers O.P."/>
        </authorList>
    </citation>
    <scope>NUCLEOTIDE SEQUENCE [LARGE SCALE GENOMIC DNA]</scope>
    <source>
        <strain evidence="3 4">B4167</strain>
    </source>
</reference>
<dbReference type="InterPro" id="IPR011335">
    <property type="entry name" value="Restrct_endonuc-II-like"/>
</dbReference>
<dbReference type="RefSeq" id="WP_034768167.1">
    <property type="nucleotide sequence ID" value="NZ_CCRF01000025.1"/>
</dbReference>
<feature type="domain" description="Putative restriction endonuclease" evidence="1">
    <location>
        <begin position="14"/>
        <end position="184"/>
    </location>
</feature>
<dbReference type="Proteomes" id="UP000032076">
    <property type="component" value="Unassembled WGS sequence"/>
</dbReference>
<dbReference type="PATRIC" id="fig|35841.7.peg.1562"/>
<dbReference type="InterPro" id="IPR012296">
    <property type="entry name" value="Nuclease_put_TT1808"/>
</dbReference>
<dbReference type="PANTHER" id="PTHR36558:SF1">
    <property type="entry name" value="RESTRICTION ENDONUCLEASE DOMAIN-CONTAINING PROTEIN-RELATED"/>
    <property type="match status" value="1"/>
</dbReference>
<dbReference type="InterPro" id="IPR008538">
    <property type="entry name" value="Uma2"/>
</dbReference>
<organism evidence="2 5">
    <name type="scientific">Caldibacillus thermoamylovorans</name>
    <dbReference type="NCBI Taxonomy" id="35841"/>
    <lineage>
        <taxon>Bacteria</taxon>
        <taxon>Bacillati</taxon>
        <taxon>Bacillota</taxon>
        <taxon>Bacilli</taxon>
        <taxon>Bacillales</taxon>
        <taxon>Bacillaceae</taxon>
        <taxon>Caldibacillus</taxon>
    </lineage>
</organism>
<dbReference type="Pfam" id="PF05685">
    <property type="entry name" value="Uma2"/>
    <property type="match status" value="1"/>
</dbReference>
<dbReference type="CDD" id="cd06260">
    <property type="entry name" value="DUF820-like"/>
    <property type="match status" value="1"/>
</dbReference>
<evidence type="ECO:0000313" key="3">
    <source>
        <dbReference type="EMBL" id="KIO71553.1"/>
    </source>
</evidence>
<dbReference type="PANTHER" id="PTHR36558">
    <property type="entry name" value="GLR1098 PROTEIN"/>
    <property type="match status" value="1"/>
</dbReference>
<sequence>MAIPSEKKKYSYADYLTWNEGERIELIDGEIFNMSPAPSRRHQQVLRELATAFSVFLRGKECEVFFAPFDVRLLADNKRDDEINNVVQPDLSIVCNKEKLDDKGCKGAPDMIIEILSPSSVKLDRWEKYQLYEKADVNEYWLVDPVNNSVEVYLLIDNQYKFQGVYTKEDTVSVHLFPDFKLDLNQVFE</sequence>
<evidence type="ECO:0000313" key="4">
    <source>
        <dbReference type="Proteomes" id="UP000032076"/>
    </source>
</evidence>
<reference evidence="2 5" key="1">
    <citation type="submission" date="2014-07" db="EMBL/GenBank/DDBJ databases">
        <authorList>
            <person name="Wibberg Daniel"/>
        </authorList>
    </citation>
    <scope>NUCLEOTIDE SEQUENCE [LARGE SCALE GENOMIC DNA]</scope>
</reference>
<gene>
    <name evidence="3" type="ORF">B4167_3601</name>
    <name evidence="2" type="ORF">BT1A1_0714</name>
</gene>
<dbReference type="SUPFAM" id="SSF52980">
    <property type="entry name" value="Restriction endonuclease-like"/>
    <property type="match status" value="1"/>
</dbReference>
<keyword evidence="5" id="KW-1185">Reference proteome</keyword>
<dbReference type="OrthoDB" id="9808428at2"/>
<accession>A0A090ISB1</accession>
<dbReference type="AlphaFoldDB" id="A0A090ISB1"/>